<comment type="caution">
    <text evidence="1">The sequence shown here is derived from an EMBL/GenBank/DDBJ whole genome shotgun (WGS) entry which is preliminary data.</text>
</comment>
<dbReference type="RefSeq" id="WP_007137278.1">
    <property type="nucleotide sequence ID" value="NZ_AHKF01000014.1"/>
</dbReference>
<dbReference type="OrthoDB" id="1371248at2"/>
<accession>H7FPK3</accession>
<proteinExistence type="predicted"/>
<keyword evidence="2" id="KW-1185">Reference proteome</keyword>
<dbReference type="Proteomes" id="UP000005566">
    <property type="component" value="Unassembled WGS sequence"/>
</dbReference>
<evidence type="ECO:0000313" key="1">
    <source>
        <dbReference type="EMBL" id="EIA09683.1"/>
    </source>
</evidence>
<reference evidence="1 2" key="1">
    <citation type="journal article" date="2014" name="Acta Crystallogr. D">
        <title>Structure-based characterization and antifreeze properties of a hyperactive ice-binding protein from the Antarctic bacterium Flavobacterium frigoris PS1.</title>
        <authorList>
            <person name="Do H."/>
            <person name="Kim S.J."/>
            <person name="Kim H.J."/>
            <person name="Lee J.H."/>
        </authorList>
    </citation>
    <scope>NUCLEOTIDE SEQUENCE [LARGE SCALE GENOMIC DNA]</scope>
    <source>
        <strain evidence="1 2">PS1</strain>
    </source>
</reference>
<gene>
    <name evidence="1" type="ORF">HJ01_01101</name>
</gene>
<organism evidence="1 2">
    <name type="scientific">Flavobacterium frigoris (strain PS1)</name>
    <dbReference type="NCBI Taxonomy" id="1086011"/>
    <lineage>
        <taxon>Bacteria</taxon>
        <taxon>Pseudomonadati</taxon>
        <taxon>Bacteroidota</taxon>
        <taxon>Flavobacteriia</taxon>
        <taxon>Flavobacteriales</taxon>
        <taxon>Flavobacteriaceae</taxon>
        <taxon>Flavobacterium</taxon>
    </lineage>
</organism>
<evidence type="ECO:0000313" key="2">
    <source>
        <dbReference type="Proteomes" id="UP000005566"/>
    </source>
</evidence>
<dbReference type="EMBL" id="AHKF01000014">
    <property type="protein sequence ID" value="EIA09683.1"/>
    <property type="molecule type" value="Genomic_DNA"/>
</dbReference>
<dbReference type="AlphaFoldDB" id="H7FPK3"/>
<name>H7FPK3_FLAFP</name>
<sequence length="63" mass="7258">MKTPKKLLPDLLVRQTRADDNKATSELVSPRFEIKSSPSFKHKKASNPLLVQMYSQENEILFI</sequence>
<protein>
    <submittedName>
        <fullName evidence="1">Uncharacterized protein</fullName>
    </submittedName>
</protein>